<keyword evidence="3" id="KW-0808">Transferase</keyword>
<accession>A0ABW2L1J4</accession>
<dbReference type="InterPro" id="IPR006311">
    <property type="entry name" value="TAT_signal"/>
</dbReference>
<dbReference type="InterPro" id="IPR015422">
    <property type="entry name" value="PyrdxlP-dep_Trfase_small"/>
</dbReference>
<dbReference type="InterPro" id="IPR000192">
    <property type="entry name" value="Aminotrans_V_dom"/>
</dbReference>
<reference evidence="4" key="1">
    <citation type="journal article" date="2019" name="Int. J. Syst. Evol. Microbiol.">
        <title>The Global Catalogue of Microorganisms (GCM) 10K type strain sequencing project: providing services to taxonomists for standard genome sequencing and annotation.</title>
        <authorList>
            <consortium name="The Broad Institute Genomics Platform"/>
            <consortium name="The Broad Institute Genome Sequencing Center for Infectious Disease"/>
            <person name="Wu L."/>
            <person name="Ma J."/>
        </authorList>
    </citation>
    <scope>NUCLEOTIDE SEQUENCE [LARGE SCALE GENOMIC DNA]</scope>
    <source>
        <strain evidence="4">CGMCC 1.16275</strain>
    </source>
</reference>
<feature type="domain" description="Aminotransferase class V" evidence="2">
    <location>
        <begin position="84"/>
        <end position="424"/>
    </location>
</feature>
<protein>
    <submittedName>
        <fullName evidence="3">Aminotransferase class V-fold PLP-dependent enzyme</fullName>
    </submittedName>
</protein>
<evidence type="ECO:0000259" key="2">
    <source>
        <dbReference type="Pfam" id="PF00266"/>
    </source>
</evidence>
<proteinExistence type="predicted"/>
<dbReference type="SUPFAM" id="SSF53383">
    <property type="entry name" value="PLP-dependent transferases"/>
    <property type="match status" value="1"/>
</dbReference>
<gene>
    <name evidence="3" type="ORF">ACFQPS_19740</name>
</gene>
<dbReference type="Pfam" id="PF00266">
    <property type="entry name" value="Aminotran_5"/>
    <property type="match status" value="1"/>
</dbReference>
<comment type="caution">
    <text evidence="3">The sequence shown here is derived from an EMBL/GenBank/DDBJ whole genome shotgun (WGS) entry which is preliminary data.</text>
</comment>
<keyword evidence="4" id="KW-1185">Reference proteome</keyword>
<name>A0ABW2L1J4_9PROT</name>
<keyword evidence="3" id="KW-0032">Aminotransferase</keyword>
<dbReference type="PANTHER" id="PTHR43092">
    <property type="entry name" value="L-CYSTEINE DESULFHYDRASE"/>
    <property type="match status" value="1"/>
</dbReference>
<dbReference type="InterPro" id="IPR015421">
    <property type="entry name" value="PyrdxlP-dep_Trfase_major"/>
</dbReference>
<dbReference type="RefSeq" id="WP_377361016.1">
    <property type="nucleotide sequence ID" value="NZ_JBHTCM010000028.1"/>
</dbReference>
<dbReference type="PROSITE" id="PS51318">
    <property type="entry name" value="TAT"/>
    <property type="match status" value="1"/>
</dbReference>
<evidence type="ECO:0000256" key="1">
    <source>
        <dbReference type="ARBA" id="ARBA00022898"/>
    </source>
</evidence>
<dbReference type="EMBL" id="JBHTCM010000028">
    <property type="protein sequence ID" value="MFC7335411.1"/>
    <property type="molecule type" value="Genomic_DNA"/>
</dbReference>
<dbReference type="InterPro" id="IPR015424">
    <property type="entry name" value="PyrdxlP-dep_Trfase"/>
</dbReference>
<dbReference type="PANTHER" id="PTHR43092:SF6">
    <property type="entry name" value="BLR1280 PROTEIN"/>
    <property type="match status" value="1"/>
</dbReference>
<dbReference type="GO" id="GO:0008483">
    <property type="term" value="F:transaminase activity"/>
    <property type="evidence" value="ECO:0007669"/>
    <property type="project" value="UniProtKB-KW"/>
</dbReference>
<sequence>MGVTRRDLLRAGGAGLAAGVAVPAGWSAAGAAVPDLPPVPALAPSTLARDTGFWEAVAGQYDATRAVVHLENGNWGMMARPVLEDYRRHQDRVNRETSYYTRREFGRDAREVVRRVAALLGAGEDEIALTRGATEALLTLIAGYHRLGPGDAVLYADLDYDSMQAGLESLRRRRGVEVVRIDLPEPATHQGLIDTYERALAANPRVRLMLLTHLSHRTGLVLPVAEIVSMARARGVDVIVDAAHSLGQVPFDAAGLGADFVGYNLHKWIGAPLGVGVMYIRRDRLDAIEPHMGEPEGAQGIRARIHTGTTDFATLLAVPAAIDFHQRIGTPAIAARLRHLRDLWAETLRGSRGIEILTPKDPRLAAGITSFRLAGKLSAEENAAVARQLLERSGIFTVHRTGVAKGACVRVTPALFTREEDIRKLTAALRLLAGG</sequence>
<dbReference type="Proteomes" id="UP001596456">
    <property type="component" value="Unassembled WGS sequence"/>
</dbReference>
<organism evidence="3 4">
    <name type="scientific">Rhodocista pekingensis</name>
    <dbReference type="NCBI Taxonomy" id="201185"/>
    <lineage>
        <taxon>Bacteria</taxon>
        <taxon>Pseudomonadati</taxon>
        <taxon>Pseudomonadota</taxon>
        <taxon>Alphaproteobacteria</taxon>
        <taxon>Rhodospirillales</taxon>
        <taxon>Azospirillaceae</taxon>
        <taxon>Rhodocista</taxon>
    </lineage>
</organism>
<evidence type="ECO:0000313" key="4">
    <source>
        <dbReference type="Proteomes" id="UP001596456"/>
    </source>
</evidence>
<dbReference type="Gene3D" id="3.90.1150.10">
    <property type="entry name" value="Aspartate Aminotransferase, domain 1"/>
    <property type="match status" value="1"/>
</dbReference>
<keyword evidence="1" id="KW-0663">Pyridoxal phosphate</keyword>
<dbReference type="Gene3D" id="3.40.640.10">
    <property type="entry name" value="Type I PLP-dependent aspartate aminotransferase-like (Major domain)"/>
    <property type="match status" value="1"/>
</dbReference>
<evidence type="ECO:0000313" key="3">
    <source>
        <dbReference type="EMBL" id="MFC7335411.1"/>
    </source>
</evidence>